<keyword evidence="5" id="KW-0274">FAD</keyword>
<dbReference type="PROSITE" id="PS00198">
    <property type="entry name" value="4FE4S_FER_1"/>
    <property type="match status" value="1"/>
</dbReference>
<evidence type="ECO:0000256" key="1">
    <source>
        <dbReference type="ARBA" id="ARBA00001974"/>
    </source>
</evidence>
<gene>
    <name evidence="12" type="ORF">SAMN05445060_2080</name>
</gene>
<accession>A0A1N7FHT4</accession>
<keyword evidence="4" id="KW-0479">Metal-binding</keyword>
<reference evidence="12 13" key="1">
    <citation type="submission" date="2017-01" db="EMBL/GenBank/DDBJ databases">
        <authorList>
            <person name="Mah S.A."/>
            <person name="Swanson W.J."/>
            <person name="Moy G.W."/>
            <person name="Vacquier V.D."/>
        </authorList>
    </citation>
    <scope>NUCLEOTIDE SEQUENCE [LARGE SCALE GENOMIC DNA]</scope>
    <source>
        <strain evidence="12 13">CPCC 203464</strain>
    </source>
</reference>
<name>A0A1N7FHT4_9NOCA</name>
<dbReference type="PANTHER" id="PTHR48467:SF1">
    <property type="entry name" value="GLUTAMATE SYNTHASE 1 [NADH], CHLOROPLASTIC-LIKE"/>
    <property type="match status" value="1"/>
</dbReference>
<keyword evidence="3" id="KW-0285">Flavoprotein</keyword>
<evidence type="ECO:0000256" key="2">
    <source>
        <dbReference type="ARBA" id="ARBA00013223"/>
    </source>
</evidence>
<dbReference type="SUPFAM" id="SSF54862">
    <property type="entry name" value="4Fe-4S ferredoxins"/>
    <property type="match status" value="1"/>
</dbReference>
<keyword evidence="13" id="KW-1185">Reference proteome</keyword>
<dbReference type="STRING" id="1344003.SAMN05445060_2080"/>
<evidence type="ECO:0000256" key="7">
    <source>
        <dbReference type="ARBA" id="ARBA00023002"/>
    </source>
</evidence>
<dbReference type="Proteomes" id="UP000186218">
    <property type="component" value="Unassembled WGS sequence"/>
</dbReference>
<comment type="cofactor">
    <cofactor evidence="1">
        <name>FAD</name>
        <dbReference type="ChEBI" id="CHEBI:57692"/>
    </cofactor>
</comment>
<dbReference type="Pfam" id="PF00037">
    <property type="entry name" value="Fer4"/>
    <property type="match status" value="1"/>
</dbReference>
<dbReference type="AlphaFoldDB" id="A0A1N7FHT4"/>
<keyword evidence="8" id="KW-0408">Iron</keyword>
<dbReference type="CDD" id="cd04410">
    <property type="entry name" value="DMSOR_beta-like"/>
    <property type="match status" value="1"/>
</dbReference>
<dbReference type="PRINTS" id="PR00419">
    <property type="entry name" value="ADXRDTASE"/>
</dbReference>
<dbReference type="RefSeq" id="WP_076479188.1">
    <property type="nucleotide sequence ID" value="NZ_FTNT01000005.1"/>
</dbReference>
<evidence type="ECO:0000256" key="6">
    <source>
        <dbReference type="ARBA" id="ARBA00022857"/>
    </source>
</evidence>
<organism evidence="12 13">
    <name type="scientific">Williamsia sterculiae</name>
    <dbReference type="NCBI Taxonomy" id="1344003"/>
    <lineage>
        <taxon>Bacteria</taxon>
        <taxon>Bacillati</taxon>
        <taxon>Actinomycetota</taxon>
        <taxon>Actinomycetes</taxon>
        <taxon>Mycobacteriales</taxon>
        <taxon>Nocardiaceae</taxon>
        <taxon>Williamsia</taxon>
    </lineage>
</organism>
<evidence type="ECO:0000259" key="11">
    <source>
        <dbReference type="PROSITE" id="PS51379"/>
    </source>
</evidence>
<dbReference type="InterPro" id="IPR017900">
    <property type="entry name" value="4Fe4S_Fe_S_CS"/>
</dbReference>
<dbReference type="Gene3D" id="3.50.50.60">
    <property type="entry name" value="FAD/NAD(P)-binding domain"/>
    <property type="match status" value="1"/>
</dbReference>
<evidence type="ECO:0000256" key="9">
    <source>
        <dbReference type="ARBA" id="ARBA00023014"/>
    </source>
</evidence>
<protein>
    <recommendedName>
        <fullName evidence="2">ferredoxin--NADP(+) reductase</fullName>
        <ecNumber evidence="2">1.18.1.2</ecNumber>
    </recommendedName>
</protein>
<evidence type="ECO:0000256" key="3">
    <source>
        <dbReference type="ARBA" id="ARBA00022630"/>
    </source>
</evidence>
<dbReference type="InterPro" id="IPR055275">
    <property type="entry name" value="Ferredox_Rdtase"/>
</dbReference>
<dbReference type="InterPro" id="IPR017896">
    <property type="entry name" value="4Fe4S_Fe-S-bd"/>
</dbReference>
<dbReference type="GO" id="GO:0046872">
    <property type="term" value="F:metal ion binding"/>
    <property type="evidence" value="ECO:0007669"/>
    <property type="project" value="UniProtKB-KW"/>
</dbReference>
<evidence type="ECO:0000256" key="8">
    <source>
        <dbReference type="ARBA" id="ARBA00023004"/>
    </source>
</evidence>
<evidence type="ECO:0000313" key="12">
    <source>
        <dbReference type="EMBL" id="SIR99847.1"/>
    </source>
</evidence>
<evidence type="ECO:0000256" key="5">
    <source>
        <dbReference type="ARBA" id="ARBA00022827"/>
    </source>
</evidence>
<dbReference type="SUPFAM" id="SSF51971">
    <property type="entry name" value="Nucleotide-binding domain"/>
    <property type="match status" value="1"/>
</dbReference>
<keyword evidence="6" id="KW-0521">NADP</keyword>
<dbReference type="Gene3D" id="3.40.50.720">
    <property type="entry name" value="NAD(P)-binding Rossmann-like Domain"/>
    <property type="match status" value="1"/>
</dbReference>
<evidence type="ECO:0000256" key="4">
    <source>
        <dbReference type="ARBA" id="ARBA00022723"/>
    </source>
</evidence>
<dbReference type="PROSITE" id="PS51379">
    <property type="entry name" value="4FE4S_FER_2"/>
    <property type="match status" value="1"/>
</dbReference>
<proteinExistence type="predicted"/>
<dbReference type="InterPro" id="IPR023753">
    <property type="entry name" value="FAD/NAD-binding_dom"/>
</dbReference>
<evidence type="ECO:0000313" key="13">
    <source>
        <dbReference type="Proteomes" id="UP000186218"/>
    </source>
</evidence>
<feature type="domain" description="4Fe-4S ferredoxin-type" evidence="11">
    <location>
        <begin position="37"/>
        <end position="66"/>
    </location>
</feature>
<sequence>MAYVITQSCCVDASCVAACPVNCIHPTPGEPGFGTTEMLFIDPAACVGCGNCVGACPVGAIANESSLMPTQLPFAELNRTYYDEFPHDDRPILSPLTPQRRLRAGGPFRIAVIGAGPAGMFAADELLKHPEIAAVDVFERQSTPYGLARRGVAPDHTDTKKVADLFAAIEAQPRFAYHFGVSVGTDITIDELRSRYNGVIVAVGAPADRRLLIPGEDLRGSLAATQVVGWYNGDPDHADVDVPLTHNRAVVIGNGNVALDVARMLTRDPEWLETHTDIASGALGELYGSTVDEVVVLGRRGPADAAFTVPELIGLSTLTDVDVVVDAEPDTLTGADTRSRLLRELAERPQPSTPGVTRIVLRFATTPIEIIGDGHGVTGVRVANTGHDDADEIIDAGLVVRAIGHRGRPVTGLPFDEVTGTIPNDRGRVEPGVYVTGWIKRGPRGFIGTNKTCAEETVGAVLDDLERVGPPLHDAVSR</sequence>
<keyword evidence="9" id="KW-0411">Iron-sulfur</keyword>
<dbReference type="GO" id="GO:0051536">
    <property type="term" value="F:iron-sulfur cluster binding"/>
    <property type="evidence" value="ECO:0007669"/>
    <property type="project" value="UniProtKB-KW"/>
</dbReference>
<dbReference type="Pfam" id="PF07992">
    <property type="entry name" value="Pyr_redox_2"/>
    <property type="match status" value="1"/>
</dbReference>
<evidence type="ECO:0000256" key="10">
    <source>
        <dbReference type="ARBA" id="ARBA00047776"/>
    </source>
</evidence>
<dbReference type="PANTHER" id="PTHR48467">
    <property type="entry name" value="GLUTAMATE SYNTHASE 1 [NADH], CHLOROPLASTIC-LIKE"/>
    <property type="match status" value="1"/>
</dbReference>
<dbReference type="EMBL" id="FTNT01000005">
    <property type="protein sequence ID" value="SIR99847.1"/>
    <property type="molecule type" value="Genomic_DNA"/>
</dbReference>
<dbReference type="EC" id="1.18.1.2" evidence="2"/>
<dbReference type="Gene3D" id="3.30.70.20">
    <property type="match status" value="1"/>
</dbReference>
<comment type="catalytic activity">
    <reaction evidence="10">
        <text>2 reduced [2Fe-2S]-[ferredoxin] + NADP(+) + H(+) = 2 oxidized [2Fe-2S]-[ferredoxin] + NADPH</text>
        <dbReference type="Rhea" id="RHEA:20125"/>
        <dbReference type="Rhea" id="RHEA-COMP:10000"/>
        <dbReference type="Rhea" id="RHEA-COMP:10001"/>
        <dbReference type="ChEBI" id="CHEBI:15378"/>
        <dbReference type="ChEBI" id="CHEBI:33737"/>
        <dbReference type="ChEBI" id="CHEBI:33738"/>
        <dbReference type="ChEBI" id="CHEBI:57783"/>
        <dbReference type="ChEBI" id="CHEBI:58349"/>
        <dbReference type="EC" id="1.18.1.2"/>
    </reaction>
</comment>
<dbReference type="InterPro" id="IPR036188">
    <property type="entry name" value="FAD/NAD-bd_sf"/>
</dbReference>
<keyword evidence="7" id="KW-0560">Oxidoreductase</keyword>
<dbReference type="OrthoDB" id="289202at2"/>
<dbReference type="GO" id="GO:0004324">
    <property type="term" value="F:ferredoxin-NADP+ reductase activity"/>
    <property type="evidence" value="ECO:0007669"/>
    <property type="project" value="UniProtKB-EC"/>
</dbReference>